<dbReference type="GO" id="GO:0051539">
    <property type="term" value="F:4 iron, 4 sulfur cluster binding"/>
    <property type="evidence" value="ECO:0007669"/>
    <property type="project" value="UniProtKB-KW"/>
</dbReference>
<keyword evidence="8 14" id="KW-1278">Translocase</keyword>
<evidence type="ECO:0000256" key="3">
    <source>
        <dbReference type="ARBA" id="ARBA00005404"/>
    </source>
</evidence>
<dbReference type="Gene3D" id="3.40.228.10">
    <property type="entry name" value="Dimethylsulfoxide Reductase, domain 2"/>
    <property type="match status" value="1"/>
</dbReference>
<dbReference type="PANTHER" id="PTHR43105:SF12">
    <property type="entry name" value="NADH-QUINONE OXIDOREDUCTASE SUBUNIT G"/>
    <property type="match status" value="1"/>
</dbReference>
<dbReference type="GO" id="GO:0048038">
    <property type="term" value="F:quinone binding"/>
    <property type="evidence" value="ECO:0007669"/>
    <property type="project" value="UniProtKB-UniRule"/>
</dbReference>
<comment type="cofactor">
    <cofactor evidence="1 14">
        <name>[4Fe-4S] cluster</name>
        <dbReference type="ChEBI" id="CHEBI:49883"/>
    </cofactor>
</comment>
<dbReference type="SUPFAM" id="SSF50692">
    <property type="entry name" value="ADC-like"/>
    <property type="match status" value="1"/>
</dbReference>
<dbReference type="Pfam" id="PF22117">
    <property type="entry name" value="Fer4_Nqo3"/>
    <property type="match status" value="1"/>
</dbReference>
<dbReference type="InterPro" id="IPR009010">
    <property type="entry name" value="Asp_de-COase-like_dom_sf"/>
</dbReference>
<proteinExistence type="inferred from homology"/>
<evidence type="ECO:0000256" key="14">
    <source>
        <dbReference type="RuleBase" id="RU003525"/>
    </source>
</evidence>
<gene>
    <name evidence="18" type="primary">nuoG</name>
    <name evidence="18" type="ORF">CUN49_10475</name>
</gene>
<dbReference type="PROSITE" id="PS00641">
    <property type="entry name" value="COMPLEX1_75K_1"/>
    <property type="match status" value="1"/>
</dbReference>
<dbReference type="InterPro" id="IPR036010">
    <property type="entry name" value="2Fe-2S_ferredoxin-like_sf"/>
</dbReference>
<dbReference type="Gene3D" id="3.10.20.740">
    <property type="match status" value="1"/>
</dbReference>
<evidence type="ECO:0000256" key="9">
    <source>
        <dbReference type="ARBA" id="ARBA00023004"/>
    </source>
</evidence>
<evidence type="ECO:0000256" key="5">
    <source>
        <dbReference type="ARBA" id="ARBA00022714"/>
    </source>
</evidence>
<dbReference type="Proteomes" id="UP000229681">
    <property type="component" value="Unassembled WGS sequence"/>
</dbReference>
<dbReference type="GO" id="GO:0042773">
    <property type="term" value="P:ATP synthesis coupled electron transport"/>
    <property type="evidence" value="ECO:0007669"/>
    <property type="project" value="InterPro"/>
</dbReference>
<comment type="function">
    <text evidence="14">NDH-1 shuttles electrons from NADH, via FMN and iron-sulfur (Fe-S) centers, to quinones in the respiratory chain. Couples the redox reaction to proton translocation (for every two electrons transferred, four hydrogen ions are translocated across the cytoplasmic membrane), and thus conserves the redox energy in a proton gradient.</text>
</comment>
<evidence type="ECO:0000256" key="4">
    <source>
        <dbReference type="ARBA" id="ARBA00022485"/>
    </source>
</evidence>
<feature type="domain" description="4Fe-4S Mo/W bis-MGD-type" evidence="16">
    <location>
        <begin position="242"/>
        <end position="305"/>
    </location>
</feature>
<evidence type="ECO:0000256" key="8">
    <source>
        <dbReference type="ARBA" id="ARBA00022967"/>
    </source>
</evidence>
<dbReference type="InterPro" id="IPR010228">
    <property type="entry name" value="NADH_UbQ_OxRdtase_Gsu"/>
</dbReference>
<dbReference type="SUPFAM" id="SSF54862">
    <property type="entry name" value="4Fe-4S ferredoxins"/>
    <property type="match status" value="1"/>
</dbReference>
<dbReference type="EMBL" id="PGTM01000153">
    <property type="protein sequence ID" value="PJF35455.1"/>
    <property type="molecule type" value="Genomic_DNA"/>
</dbReference>
<dbReference type="InterPro" id="IPR006656">
    <property type="entry name" value="Mopterin_OxRdtase"/>
</dbReference>
<feature type="domain" description="4Fe-4S His(Cys)3-ligated-type" evidence="17">
    <location>
        <begin position="103"/>
        <end position="142"/>
    </location>
</feature>
<protein>
    <recommendedName>
        <fullName evidence="14">NADH-quinone oxidoreductase</fullName>
        <ecNumber evidence="14">7.1.1.-</ecNumber>
    </recommendedName>
</protein>
<dbReference type="EC" id="7.1.1.-" evidence="14"/>
<keyword evidence="12" id="KW-0472">Membrane</keyword>
<evidence type="ECO:0000256" key="7">
    <source>
        <dbReference type="ARBA" id="ARBA00022723"/>
    </source>
</evidence>
<dbReference type="PROSITE" id="PS00642">
    <property type="entry name" value="COMPLEX1_75K_2"/>
    <property type="match status" value="1"/>
</dbReference>
<organism evidence="18 19">
    <name type="scientific">Candidatus Thermofonsia Clade 1 bacterium</name>
    <dbReference type="NCBI Taxonomy" id="2364210"/>
    <lineage>
        <taxon>Bacteria</taxon>
        <taxon>Bacillati</taxon>
        <taxon>Chloroflexota</taxon>
        <taxon>Candidatus Thermofontia</taxon>
        <taxon>Candidatus Thermofonsia Clade 1</taxon>
    </lineage>
</organism>
<dbReference type="Gene3D" id="2.40.40.20">
    <property type="match status" value="1"/>
</dbReference>
<dbReference type="Pfam" id="PF04879">
    <property type="entry name" value="Molybdop_Fe4S4"/>
    <property type="match status" value="1"/>
</dbReference>
<dbReference type="Pfam" id="PF10588">
    <property type="entry name" value="NADH-G_4Fe-4S_3"/>
    <property type="match status" value="1"/>
</dbReference>
<evidence type="ECO:0000259" key="16">
    <source>
        <dbReference type="PROSITE" id="PS51669"/>
    </source>
</evidence>
<evidence type="ECO:0000313" key="18">
    <source>
        <dbReference type="EMBL" id="PJF35455.1"/>
    </source>
</evidence>
<keyword evidence="9 14" id="KW-0408">Iron</keyword>
<dbReference type="InterPro" id="IPR001041">
    <property type="entry name" value="2Fe-2S_ferredoxin-type"/>
</dbReference>
<comment type="catalytic activity">
    <reaction evidence="13 14">
        <text>a quinone + NADH + 5 H(+)(in) = a quinol + NAD(+) + 4 H(+)(out)</text>
        <dbReference type="Rhea" id="RHEA:57888"/>
        <dbReference type="ChEBI" id="CHEBI:15378"/>
        <dbReference type="ChEBI" id="CHEBI:24646"/>
        <dbReference type="ChEBI" id="CHEBI:57540"/>
        <dbReference type="ChEBI" id="CHEBI:57945"/>
        <dbReference type="ChEBI" id="CHEBI:132124"/>
    </reaction>
</comment>
<dbReference type="PROSITE" id="PS51669">
    <property type="entry name" value="4FE4S_MOW_BIS_MGD"/>
    <property type="match status" value="1"/>
</dbReference>
<dbReference type="InterPro" id="IPR006963">
    <property type="entry name" value="Mopterin_OxRdtase_4Fe-4S_dom"/>
</dbReference>
<sequence>MVDTVRLFIDDIEYRVPKGMNLVDAAKLHGNDIPVFCYHPKLAPVGMCRMCLVELGQVEIDRASGALLTDENGKLKVRWQPKLATACTQTVTDGMAIRTTTEAVKAARDDIIEFILTSHPLDCPICDKGGECPLQNLTMRYGSGESRFIFDEKMHLDKHYPLGDLIFLDRERCIQCARCTRFQEEYVGDAVLAFHERGRRLQIVTTSNPPFDTYFSGNTTDICPVGALTTADFRFGARPWELTEVPSICPHCPVGCNISASTRLDREAGGKIVIKRIMPRQHEGVNEIWICDKGRFGHHHSRHVERISRPLVRHNGRLVPATWEKALSVIAEHVQAAQGSVAAIAGGMLSNEDLWELRQMVERAGGSRLGVYPYRLTGAAQVAAVGVGVGTNFKDLGKGDAIVVIATDLEEEAPIWYLRTKVAADRGVRLITINARYTELDRFVRNKGDIIRPPYGGELAALSALSLDGLNNVIMLVGGEGMSRAGHAALMQAAANKLIETGHYGRPNNGLIGVWAGANTQGAFDLGFSAEATEAILAELPKVLFLADADLLGGDALSAAALSGAKETFLVVSELFMTATAQQADVVLPRQSFAERDGTFTSGERRVQRFYAAQTPLDHTRPDWRVFAEIGRLLGGPKPKLSAAAVMQSITQQVPLYAQMSYPNLAKVEKQFPDVGGADLYYGGTAYDNKGGLGIQWATASERGEAVSTAPISAVELPARAEGELLLVPITELYDRKPAFAASSALMHSHIPAPYALLNWEDAKLLNIAEGDQVQVRFAQGAVELKARVAVSVPKGAALVARHLGALVPDVPVSVTVEKVQVAEHV</sequence>
<dbReference type="Gene3D" id="3.40.50.740">
    <property type="match status" value="2"/>
</dbReference>
<evidence type="ECO:0000256" key="2">
    <source>
        <dbReference type="ARBA" id="ARBA00004370"/>
    </source>
</evidence>
<evidence type="ECO:0000256" key="6">
    <source>
        <dbReference type="ARBA" id="ARBA00022719"/>
    </source>
</evidence>
<reference evidence="18 19" key="1">
    <citation type="submission" date="2017-11" db="EMBL/GenBank/DDBJ databases">
        <title>Evolution of Phototrophy in the Chloroflexi Phylum Driven by Horizontal Gene Transfer.</title>
        <authorList>
            <person name="Ward L.M."/>
            <person name="Hemp J."/>
            <person name="Shih P.M."/>
            <person name="Mcglynn S.E."/>
            <person name="Fischer W."/>
        </authorList>
    </citation>
    <scope>NUCLEOTIDE SEQUENCE [LARGE SCALE GENOMIC DNA]</scope>
    <source>
        <strain evidence="18">JP3_13</strain>
    </source>
</reference>
<dbReference type="Gene3D" id="3.30.70.20">
    <property type="match status" value="1"/>
</dbReference>
<dbReference type="Gene3D" id="2.20.25.90">
    <property type="entry name" value="ADC-like domains"/>
    <property type="match status" value="1"/>
</dbReference>
<evidence type="ECO:0000313" key="19">
    <source>
        <dbReference type="Proteomes" id="UP000229681"/>
    </source>
</evidence>
<dbReference type="CDD" id="cd02768">
    <property type="entry name" value="MopB_NADH-Q-OR-NuoG2"/>
    <property type="match status" value="1"/>
</dbReference>
<name>A0A2M8PD21_9CHLR</name>
<evidence type="ECO:0000256" key="12">
    <source>
        <dbReference type="ARBA" id="ARBA00023136"/>
    </source>
</evidence>
<keyword evidence="6 14" id="KW-0874">Quinone</keyword>
<dbReference type="GO" id="GO:0046872">
    <property type="term" value="F:metal ion binding"/>
    <property type="evidence" value="ECO:0007669"/>
    <property type="project" value="UniProtKB-UniRule"/>
</dbReference>
<dbReference type="GO" id="GO:0051537">
    <property type="term" value="F:2 iron, 2 sulfur cluster binding"/>
    <property type="evidence" value="ECO:0007669"/>
    <property type="project" value="UniProtKB-UniRule"/>
</dbReference>
<comment type="cofactor">
    <cofactor evidence="14">
        <name>[2Fe-2S] cluster</name>
        <dbReference type="ChEBI" id="CHEBI:190135"/>
    </cofactor>
    <text evidence="14">Binds 1 [2Fe-2S] cluster per subunit.</text>
</comment>
<dbReference type="InterPro" id="IPR006657">
    <property type="entry name" value="MoPterin_dinucl-bd_dom"/>
</dbReference>
<dbReference type="PROSITE" id="PS51839">
    <property type="entry name" value="4FE4S_HC3"/>
    <property type="match status" value="1"/>
</dbReference>
<dbReference type="SUPFAM" id="SSF54292">
    <property type="entry name" value="2Fe-2S ferredoxin-like"/>
    <property type="match status" value="1"/>
</dbReference>
<comment type="subcellular location">
    <subcellularLocation>
        <location evidence="2">Membrane</location>
    </subcellularLocation>
</comment>
<evidence type="ECO:0000256" key="11">
    <source>
        <dbReference type="ARBA" id="ARBA00023027"/>
    </source>
</evidence>
<dbReference type="NCBIfam" id="TIGR01973">
    <property type="entry name" value="NuoG"/>
    <property type="match status" value="1"/>
</dbReference>
<dbReference type="SMART" id="SM00926">
    <property type="entry name" value="Molybdop_Fe4S4"/>
    <property type="match status" value="1"/>
</dbReference>
<keyword evidence="11 14" id="KW-0520">NAD</keyword>
<keyword evidence="5 14" id="KW-0001">2Fe-2S</keyword>
<dbReference type="PROSITE" id="PS51085">
    <property type="entry name" value="2FE2S_FER_2"/>
    <property type="match status" value="1"/>
</dbReference>
<dbReference type="PROSITE" id="PS00643">
    <property type="entry name" value="COMPLEX1_75K_3"/>
    <property type="match status" value="1"/>
</dbReference>
<dbReference type="PANTHER" id="PTHR43105">
    <property type="entry name" value="RESPIRATORY NITRATE REDUCTASE"/>
    <property type="match status" value="1"/>
</dbReference>
<comment type="similarity">
    <text evidence="3 14">Belongs to the complex I 75 kDa subunit family.</text>
</comment>
<dbReference type="SUPFAM" id="SSF53706">
    <property type="entry name" value="Formate dehydrogenase/DMSO reductase, domains 1-3"/>
    <property type="match status" value="1"/>
</dbReference>
<dbReference type="InterPro" id="IPR054351">
    <property type="entry name" value="NADH_UbQ_OxRdtase_ferredoxin"/>
</dbReference>
<dbReference type="AlphaFoldDB" id="A0A2M8PD21"/>
<dbReference type="InterPro" id="IPR000283">
    <property type="entry name" value="NADH_UbQ_OxRdtase_75kDa_su_CS"/>
</dbReference>
<keyword evidence="7 14" id="KW-0479">Metal-binding</keyword>
<dbReference type="GO" id="GO:0043546">
    <property type="term" value="F:molybdopterin cofactor binding"/>
    <property type="evidence" value="ECO:0007669"/>
    <property type="project" value="InterPro"/>
</dbReference>
<comment type="caution">
    <text evidence="18">The sequence shown here is derived from an EMBL/GenBank/DDBJ whole genome shotgun (WGS) entry which is preliminary data.</text>
</comment>
<keyword evidence="4 14" id="KW-0004">4Fe-4S</keyword>
<dbReference type="Pfam" id="PF01568">
    <property type="entry name" value="Molydop_binding"/>
    <property type="match status" value="1"/>
</dbReference>
<evidence type="ECO:0000256" key="13">
    <source>
        <dbReference type="ARBA" id="ARBA00047712"/>
    </source>
</evidence>
<dbReference type="FunFam" id="3.10.20.740:FF:000004">
    <property type="entry name" value="NADH-quinone oxidoreductase"/>
    <property type="match status" value="1"/>
</dbReference>
<dbReference type="InterPro" id="IPR050123">
    <property type="entry name" value="Prok_molybdopt-oxidoreductase"/>
</dbReference>
<evidence type="ECO:0000256" key="10">
    <source>
        <dbReference type="ARBA" id="ARBA00023014"/>
    </source>
</evidence>
<dbReference type="Pfam" id="PF13510">
    <property type="entry name" value="Fer2_4"/>
    <property type="match status" value="1"/>
</dbReference>
<dbReference type="GO" id="GO:0008137">
    <property type="term" value="F:NADH dehydrogenase (ubiquinone) activity"/>
    <property type="evidence" value="ECO:0007669"/>
    <property type="project" value="UniProtKB-UniRule"/>
</dbReference>
<dbReference type="InterPro" id="IPR019574">
    <property type="entry name" value="NADH_UbQ_OxRdtase_Gsu_4Fe4S-bd"/>
</dbReference>
<keyword evidence="10 14" id="KW-0411">Iron-sulfur</keyword>
<dbReference type="SMART" id="SM00929">
    <property type="entry name" value="NADH-G_4Fe-4S_3"/>
    <property type="match status" value="1"/>
</dbReference>
<dbReference type="CDD" id="cd02775">
    <property type="entry name" value="MopB_CT"/>
    <property type="match status" value="1"/>
</dbReference>
<dbReference type="FunFam" id="3.30.70.20:FF:000002">
    <property type="entry name" value="NADH-ubiquinone oxidoreductase 75 kDa subunit"/>
    <property type="match status" value="1"/>
</dbReference>
<dbReference type="CDD" id="cd00207">
    <property type="entry name" value="fer2"/>
    <property type="match status" value="1"/>
</dbReference>
<dbReference type="GO" id="GO:0003954">
    <property type="term" value="F:NADH dehydrogenase activity"/>
    <property type="evidence" value="ECO:0007669"/>
    <property type="project" value="TreeGrafter"/>
</dbReference>
<evidence type="ECO:0000259" key="15">
    <source>
        <dbReference type="PROSITE" id="PS51085"/>
    </source>
</evidence>
<evidence type="ECO:0000256" key="1">
    <source>
        <dbReference type="ARBA" id="ARBA00001966"/>
    </source>
</evidence>
<dbReference type="GO" id="GO:0016020">
    <property type="term" value="C:membrane"/>
    <property type="evidence" value="ECO:0007669"/>
    <property type="project" value="UniProtKB-SubCell"/>
</dbReference>
<evidence type="ECO:0000259" key="17">
    <source>
        <dbReference type="PROSITE" id="PS51839"/>
    </source>
</evidence>
<feature type="domain" description="2Fe-2S ferredoxin-type" evidence="15">
    <location>
        <begin position="3"/>
        <end position="103"/>
    </location>
</feature>
<accession>A0A2M8PD21</accession>
<dbReference type="Pfam" id="PF00384">
    <property type="entry name" value="Molybdopterin"/>
    <property type="match status" value="1"/>
</dbReference>